<feature type="region of interest" description="Disordered" evidence="1">
    <location>
        <begin position="23"/>
        <end position="48"/>
    </location>
</feature>
<reference evidence="2 3" key="1">
    <citation type="submission" date="2019-03" db="EMBL/GenBank/DDBJ databases">
        <title>Draft genome sequences of novel Actinobacteria.</title>
        <authorList>
            <person name="Sahin N."/>
            <person name="Ay H."/>
            <person name="Saygin H."/>
        </authorList>
    </citation>
    <scope>NUCLEOTIDE SEQUENCE [LARGE SCALE GENOMIC DNA]</scope>
    <source>
        <strain evidence="2 3">H3C3</strain>
    </source>
</reference>
<dbReference type="EMBL" id="SMKU01000137">
    <property type="protein sequence ID" value="TDD81458.1"/>
    <property type="molecule type" value="Genomic_DNA"/>
</dbReference>
<dbReference type="RefSeq" id="WP_131896986.1">
    <property type="nucleotide sequence ID" value="NZ_SMKU01000137.1"/>
</dbReference>
<keyword evidence="3" id="KW-1185">Reference proteome</keyword>
<gene>
    <name evidence="2" type="ORF">E1298_24135</name>
</gene>
<name>A0A4R5B5F5_9ACTN</name>
<dbReference type="OrthoDB" id="4485313at2"/>
<dbReference type="AlphaFoldDB" id="A0A4R5B5F5"/>
<proteinExistence type="predicted"/>
<comment type="caution">
    <text evidence="2">The sequence shown here is derived from an EMBL/GenBank/DDBJ whole genome shotgun (WGS) entry which is preliminary data.</text>
</comment>
<protein>
    <submittedName>
        <fullName evidence="2">Uncharacterized protein</fullName>
    </submittedName>
</protein>
<accession>A0A4R5B5F5</accession>
<sequence length="287" mass="30715">MRYGRPRPTREEIAAEKAVRECEARGHDFPDEPPRVAESSPGTHHVQRTPCRECGTVQVMFWTAPEPSAIQFVAIGTFEAPEPGDVPRLAERAAALTDAEYAAALADAGFDPDPPGLAPDRRATARAETLDLAVAVRSGQFYLLDRDQELRAIIPVPAGAEGAGLADTVPGAAVFWTAERGGTIPLTVVIAPGDPGAVLDGRSDVVEIAYRTATGHVRVQELGGAEHALPPLPGGHGGYRFRYHVHDADEGQARYLLQIWPEAHRRPASLKATSAWGTARQATAFTL</sequence>
<dbReference type="Proteomes" id="UP000294513">
    <property type="component" value="Unassembled WGS sequence"/>
</dbReference>
<organism evidence="2 3">
    <name type="scientific">Actinomadura rubrisoli</name>
    <dbReference type="NCBI Taxonomy" id="2530368"/>
    <lineage>
        <taxon>Bacteria</taxon>
        <taxon>Bacillati</taxon>
        <taxon>Actinomycetota</taxon>
        <taxon>Actinomycetes</taxon>
        <taxon>Streptosporangiales</taxon>
        <taxon>Thermomonosporaceae</taxon>
        <taxon>Actinomadura</taxon>
    </lineage>
</organism>
<feature type="compositionally biased region" description="Basic and acidic residues" evidence="1">
    <location>
        <begin position="23"/>
        <end position="35"/>
    </location>
</feature>
<evidence type="ECO:0000313" key="2">
    <source>
        <dbReference type="EMBL" id="TDD81458.1"/>
    </source>
</evidence>
<evidence type="ECO:0000313" key="3">
    <source>
        <dbReference type="Proteomes" id="UP000294513"/>
    </source>
</evidence>
<evidence type="ECO:0000256" key="1">
    <source>
        <dbReference type="SAM" id="MobiDB-lite"/>
    </source>
</evidence>